<evidence type="ECO:0000313" key="2">
    <source>
        <dbReference type="EMBL" id="KQB43377.1"/>
    </source>
</evidence>
<keyword evidence="2" id="KW-0645">Protease</keyword>
<gene>
    <name evidence="2" type="ORF">RC62_3083</name>
</gene>
<dbReference type="Pfam" id="PF04389">
    <property type="entry name" value="Peptidase_M28"/>
    <property type="match status" value="1"/>
</dbReference>
<dbReference type="PANTHER" id="PTHR12147:SF26">
    <property type="entry name" value="PEPTIDASE M28 DOMAIN-CONTAINING PROTEIN"/>
    <property type="match status" value="1"/>
</dbReference>
<reference evidence="2 3" key="1">
    <citation type="submission" date="2014-09" db="EMBL/GenBank/DDBJ databases">
        <title>Genome sequence of Flavobacterium aquidurense RC62.</title>
        <authorList>
            <person name="Kim J.F."/>
            <person name="Kwak M.-J."/>
        </authorList>
    </citation>
    <scope>NUCLEOTIDE SEQUENCE [LARGE SCALE GENOMIC DNA]</scope>
    <source>
        <strain evidence="2 3">RC62</strain>
    </source>
</reference>
<evidence type="ECO:0000259" key="1">
    <source>
        <dbReference type="Pfam" id="PF04389"/>
    </source>
</evidence>
<dbReference type="PATRIC" id="fig|362413.3.peg.3021"/>
<organism evidence="2 3">
    <name type="scientific">Flavobacterium aquidurense</name>
    <dbReference type="NCBI Taxonomy" id="362413"/>
    <lineage>
        <taxon>Bacteria</taxon>
        <taxon>Pseudomonadati</taxon>
        <taxon>Bacteroidota</taxon>
        <taxon>Flavobacteriia</taxon>
        <taxon>Flavobacteriales</taxon>
        <taxon>Flavobacteriaceae</taxon>
        <taxon>Flavobacterium</taxon>
    </lineage>
</organism>
<dbReference type="GO" id="GO:0006508">
    <property type="term" value="P:proteolysis"/>
    <property type="evidence" value="ECO:0007669"/>
    <property type="project" value="InterPro"/>
</dbReference>
<dbReference type="AlphaFoldDB" id="A0A0Q1BQN8"/>
<dbReference type="InterPro" id="IPR007484">
    <property type="entry name" value="Peptidase_M28"/>
</dbReference>
<dbReference type="GO" id="GO:0008235">
    <property type="term" value="F:metalloexopeptidase activity"/>
    <property type="evidence" value="ECO:0007669"/>
    <property type="project" value="InterPro"/>
</dbReference>
<dbReference type="SUPFAM" id="SSF53187">
    <property type="entry name" value="Zn-dependent exopeptidases"/>
    <property type="match status" value="1"/>
</dbReference>
<name>A0A0Q1BQN8_9FLAO</name>
<dbReference type="Proteomes" id="UP000050443">
    <property type="component" value="Unassembled WGS sequence"/>
</dbReference>
<comment type="caution">
    <text evidence="2">The sequence shown here is derived from an EMBL/GenBank/DDBJ whole genome shotgun (WGS) entry which is preliminary data.</text>
</comment>
<dbReference type="Gene3D" id="3.40.630.10">
    <property type="entry name" value="Zn peptidases"/>
    <property type="match status" value="1"/>
</dbReference>
<dbReference type="PANTHER" id="PTHR12147">
    <property type="entry name" value="METALLOPEPTIDASE M28 FAMILY MEMBER"/>
    <property type="match status" value="1"/>
</dbReference>
<dbReference type="STRING" id="362413.RC62_3083"/>
<dbReference type="GO" id="GO:0004177">
    <property type="term" value="F:aminopeptidase activity"/>
    <property type="evidence" value="ECO:0007669"/>
    <property type="project" value="UniProtKB-KW"/>
</dbReference>
<keyword evidence="2" id="KW-0378">Hydrolase</keyword>
<feature type="domain" description="Peptidase M28" evidence="1">
    <location>
        <begin position="76"/>
        <end position="273"/>
    </location>
</feature>
<dbReference type="InterPro" id="IPR045175">
    <property type="entry name" value="M28_fam"/>
</dbReference>
<proteinExistence type="predicted"/>
<dbReference type="EMBL" id="JRLF01000003">
    <property type="protein sequence ID" value="KQB43377.1"/>
    <property type="molecule type" value="Genomic_DNA"/>
</dbReference>
<protein>
    <submittedName>
        <fullName evidence="2">Putative aminopeptidase</fullName>
    </submittedName>
</protein>
<accession>A0A0Q1BQN8</accession>
<sequence>MATSKPIEITYKVEQNDVSDFLKYLSSDELEGRETGTKGIEKAAVFLEDFFKKNNIKPYFSSYRDTLTNFKTPAYNIVGVLEGTDPVLKKEFIVLSAHYDHIGLLKKQQPDVINNGANDDASGVTAVAEMAKYFSVTKSNKRSILFVFFAGEEKGLLGSKSLVQKLKKQNFNLYTQLNIEMIGVPMKRDYLAYITGFDKSNMAEKINEYTGKKTIGFLPKEAEYELFYRSDNYSFYEVFKKPCQSISTFDFENFDFYHHVSDEFKVMDISHMTSFIQEFLPAVTKIATSSTEEITMNK</sequence>
<evidence type="ECO:0000313" key="3">
    <source>
        <dbReference type="Proteomes" id="UP000050443"/>
    </source>
</evidence>
<keyword evidence="2" id="KW-0031">Aminopeptidase</keyword>